<evidence type="ECO:0000256" key="4">
    <source>
        <dbReference type="SAM" id="Phobius"/>
    </source>
</evidence>
<dbReference type="Gene3D" id="1.10.8.60">
    <property type="match status" value="1"/>
</dbReference>
<dbReference type="GeneID" id="27986584"/>
<dbReference type="Gene3D" id="3.40.50.300">
    <property type="entry name" value="P-loop containing nucleotide triphosphate hydrolases"/>
    <property type="match status" value="1"/>
</dbReference>
<evidence type="ECO:0000259" key="5">
    <source>
        <dbReference type="Pfam" id="PF00004"/>
    </source>
</evidence>
<keyword evidence="6" id="KW-0934">Plastid</keyword>
<dbReference type="GO" id="GO:0005524">
    <property type="term" value="F:ATP binding"/>
    <property type="evidence" value="ECO:0007669"/>
    <property type="project" value="UniProtKB-KW"/>
</dbReference>
<dbReference type="PANTHER" id="PTHR23077:SF171">
    <property type="entry name" value="NUCLEAR VALOSIN-CONTAINING PROTEIN-LIKE"/>
    <property type="match status" value="1"/>
</dbReference>
<feature type="transmembrane region" description="Helical" evidence="4">
    <location>
        <begin position="100"/>
        <end position="121"/>
    </location>
</feature>
<dbReference type="GO" id="GO:0051301">
    <property type="term" value="P:cell division"/>
    <property type="evidence" value="ECO:0007669"/>
    <property type="project" value="UniProtKB-KW"/>
</dbReference>
<dbReference type="RefSeq" id="YP_009256827.1">
    <property type="nucleotide sequence ID" value="NC_030314.1"/>
</dbReference>
<keyword evidence="4" id="KW-0472">Membrane</keyword>
<keyword evidence="6" id="KW-0150">Chloroplast</keyword>
<feature type="region of interest" description="Disordered" evidence="3">
    <location>
        <begin position="234"/>
        <end position="262"/>
    </location>
</feature>
<keyword evidence="1" id="KW-0547">Nucleotide-binding</keyword>
<sequence>MQPSKQISNNAITFIDAKTQSPTIMTNVLAWYYYLFNNIFILLHFINYKIQTLIFKLQRFSLLQNHELHKIANMFSKCDSPNGTIGVAWLKKRIYSEKKFVYFFNIPYTTSIFLLGIFESFKKKTIFLYQTILILTLPILIYRVHNQVYIGTGSHALESIILGKEPSLSLQNRLSQKRKSTTKWLYVHKIHEGIEGKILDNHLLETIDFKNRIKTPSFFKNIESEIYEKSLNNHSISIPQRDHRQHTNSTDTKKKQKKNRQREISFTKKYLDNHRLVDMWKNINLSQTLFTSNVQTIFNDEWKVLDTSLKKKPGFHIHSPFPEGTTIGTIGIGNTIDLSKEENSENNVYQRKPVINITSLLDNCYILLIKPNQLNSLNVYNSEKRILESSLYKNKDIQYTEISNTKDIYKNTRKDTFSHNGITNNQEHTQSSLTNKYNGHLNFLKNLMSLNKIHIRKDIKEEIQKISLWDHRHLYLITFYKNQLKFLTQIPRWLSEREEESIQAQNVSKWNQIPFYNRTYKKKLFILLDSQRKKWRYKTIEQINIYNQKTKIESNREDPNYFDHTCSQKRNFKALLNCYWIYNKRNFVNPLMNFTTFYNLNQISKEPLFLDKNITNKSCWDSLNYELTKNKATIEISNINEENLGYFPCQMRNRYYFQGSDIAKKHDLIADGPFGKNINILSLLKQLHFAPVEQFIQPFVNTKTQQRFEVSRILYSHILESTYHCSSGNPEIKSGHNRNSRIHTLSSKIQETLWKSFVLQKKKEHETFFDIIKYLSKLIVKSGQNSVLSNKHSLSLFSNIHVQKDYAKAIHVYTKETEEKKSHIQYPYLQLGKISGNQIDKIVENRGNSFVNFKNNEVNLLDFSKIWKNTNDPLLWLPISLIEKSHIDTQIADGPFGNTANTTNGIFLFPEDRYEAASNTMPSFNTTPLVSREIRKRREKLDNTNQFHKSTILNKYNKWIFTPQWWRFRKQIIINQIPVITQNVDDNRQTLLRPIIQHILVGYQNSLQELHNQISLHYNKNILHRLHTWNKCLTEETYRSTRPSVRIWNTVEFYKSLHATEWVILGWFATLCIVYYHWVPMFMGTTYINAWYKFEKMRSFSRPSWNTFVHILVHNSIDSPSQQLRLTMYASRGWIIWFQSKILSYLLGKTFLSNLLLHTTSIDLPRSKKNLVVSSLITEKTLLSKYNLWNFKKNIDRKYLSMSESSKYEGIAYFKKWSHTSYRNPKLMQYKKSVSTQFQWLTDLFFHINSSPYTLQSQSTTFALLDPEKIPRNLPEPTLSTKRWLLLGAPETGKSYLVKNIAADTHFPLVHVSLKDIRHATPDFKYNQVKKHNKWIKQLADRGFFLENILELAKMLAPCILWISDLHEFHTKDNIYNQQGKIYDASFLLTILLKIMGNDLLPERQSNITLVGSSHSPGLLDPKFVSRHRLDLIVNLRKPSFFQRQKIFANFLNSNNLNVKGRRSFYELGSNTIGYTLRDIAGLVNEILLIKTTNSTKIVDTNIIRLAVYRQISKQSANNAILEREAIQYKIGRAIVQTTLVSPKAVFPLTIRHDLAKSRFYYLSNAFLEIEKSTVTELTILTHIVNCLAGTAARDAWILSTRKFDTVTLAITKELKHDLSIASSILQSLLLEFPMRDISCVSNDQKYDLLSHFRGKYNVSILKKATFSLNLFNRFTSYIYWSYRIQRLSLSWTLLFDNIKKSRKNMVLESSSDDMSMVPMGKEHTYHKLEEELDSHLPYQRRATKRQQKRVTKMHSSFNEMVWEYNLKTMGLPWISEYVMDYDALQSSILLLEARPIWNPPSLTPAYSILFFDRDLVISRNMLTKVYLTYGEKFQTEKLNPKRIKKQVLWPDASIQNSNVNADSPFGKKSAKQEERLELHLQDFNYFRKMAKANAQLEQSQLQAPVYLYQGWIGPDHQQSWRSSDLLNHRERLINENLRSKELLIYGTLLEIYHCLLKFFITNQSLINNIEHFLIKDGVLNREDIERAVKNTQLL</sequence>
<geneLocation type="chloroplast" evidence="6"/>
<organism evidence="6">
    <name type="scientific">Closterium baillyanum</name>
    <dbReference type="NCBI Taxonomy" id="1416941"/>
    <lineage>
        <taxon>Eukaryota</taxon>
        <taxon>Viridiplantae</taxon>
        <taxon>Streptophyta</taxon>
        <taxon>Zygnematophyceae</taxon>
        <taxon>Zygnematophycidae</taxon>
        <taxon>Desmidiales</taxon>
        <taxon>Closteriaceae</taxon>
        <taxon>Closterium</taxon>
    </lineage>
</organism>
<feature type="domain" description="ATPase AAA-type core" evidence="5">
    <location>
        <begin position="1285"/>
        <end position="1436"/>
    </location>
</feature>
<keyword evidence="6" id="KW-0132">Cell division</keyword>
<evidence type="ECO:0000256" key="3">
    <source>
        <dbReference type="SAM" id="MobiDB-lite"/>
    </source>
</evidence>
<dbReference type="GO" id="GO:0016887">
    <property type="term" value="F:ATP hydrolysis activity"/>
    <property type="evidence" value="ECO:0007669"/>
    <property type="project" value="InterPro"/>
</dbReference>
<keyword evidence="4" id="KW-1133">Transmembrane helix</keyword>
<gene>
    <name evidence="6" type="primary">ftsH</name>
</gene>
<feature type="transmembrane region" description="Helical" evidence="4">
    <location>
        <begin position="31"/>
        <end position="50"/>
    </location>
</feature>
<dbReference type="SUPFAM" id="SSF52540">
    <property type="entry name" value="P-loop containing nucleoside triphosphate hydrolases"/>
    <property type="match status" value="1"/>
</dbReference>
<dbReference type="EMBL" id="KU646494">
    <property type="protein sequence ID" value="ANI25739.1"/>
    <property type="molecule type" value="Genomic_DNA"/>
</dbReference>
<evidence type="ECO:0000256" key="1">
    <source>
        <dbReference type="ARBA" id="ARBA00022741"/>
    </source>
</evidence>
<dbReference type="InterPro" id="IPR050168">
    <property type="entry name" value="AAA_ATPase_domain"/>
</dbReference>
<name>A0A191T5S1_9VIRI</name>
<dbReference type="Pfam" id="PF00004">
    <property type="entry name" value="AAA"/>
    <property type="match status" value="1"/>
</dbReference>
<evidence type="ECO:0000313" key="6">
    <source>
        <dbReference type="EMBL" id="ANI25739.1"/>
    </source>
</evidence>
<dbReference type="InterPro" id="IPR027417">
    <property type="entry name" value="P-loop_NTPase"/>
</dbReference>
<proteinExistence type="predicted"/>
<keyword evidence="2" id="KW-0067">ATP-binding</keyword>
<reference evidence="6" key="1">
    <citation type="journal article" date="2016" name="Front. Plant Sci.">
        <title>Comparative Chloroplast Genome Analyses of Streptophyte Green Algae Uncover Major Structural Alterations in the Klebsormidiophyceae, Coleochaetophyceae and Zygnematophyceae.</title>
        <authorList>
            <person name="Lemieux C."/>
            <person name="Otis C."/>
            <person name="Turmel M."/>
        </authorList>
    </citation>
    <scope>NUCLEOTIDE SEQUENCE</scope>
</reference>
<dbReference type="InterPro" id="IPR003959">
    <property type="entry name" value="ATPase_AAA_core"/>
</dbReference>
<keyword evidence="4" id="KW-0812">Transmembrane</keyword>
<dbReference type="PANTHER" id="PTHR23077">
    <property type="entry name" value="AAA-FAMILY ATPASE"/>
    <property type="match status" value="1"/>
</dbReference>
<evidence type="ECO:0000256" key="2">
    <source>
        <dbReference type="ARBA" id="ARBA00022840"/>
    </source>
</evidence>
<keyword evidence="6" id="KW-0131">Cell cycle</keyword>
<accession>A0A191T5S1</accession>
<protein>
    <submittedName>
        <fullName evidence="6">Cell division protein</fullName>
    </submittedName>
</protein>